<dbReference type="Proteomes" id="UP000233551">
    <property type="component" value="Unassembled WGS sequence"/>
</dbReference>
<dbReference type="OrthoDB" id="2148490at2759"/>
<keyword evidence="3 6" id="KW-0812">Transmembrane</keyword>
<dbReference type="Proteomes" id="UP000197138">
    <property type="component" value="Unassembled WGS sequence"/>
</dbReference>
<dbReference type="AlphaFoldDB" id="A0A218WBY4"/>
<dbReference type="PANTHER" id="PTHR12428">
    <property type="entry name" value="OXA1"/>
    <property type="match status" value="1"/>
</dbReference>
<evidence type="ECO:0000256" key="5">
    <source>
        <dbReference type="ARBA" id="ARBA00023136"/>
    </source>
</evidence>
<keyword evidence="11" id="KW-1185">Reference proteome</keyword>
<dbReference type="GO" id="GO:0005743">
    <property type="term" value="C:mitochondrial inner membrane"/>
    <property type="evidence" value="ECO:0007669"/>
    <property type="project" value="TreeGrafter"/>
</dbReference>
<evidence type="ECO:0000256" key="1">
    <source>
        <dbReference type="ARBA" id="ARBA00004141"/>
    </source>
</evidence>
<evidence type="ECO:0000313" key="8">
    <source>
        <dbReference type="EMBL" id="OWM70387.1"/>
    </source>
</evidence>
<comment type="subcellular location">
    <subcellularLocation>
        <location evidence="1 6">Membrane</location>
        <topology evidence="1 6">Multi-pass membrane protein</topology>
    </subcellularLocation>
</comment>
<name>A0A218WBY4_PUNGR</name>
<dbReference type="GeneID" id="116205704"/>
<dbReference type="CDD" id="cd20069">
    <property type="entry name" value="5TM_Oxa1-like"/>
    <property type="match status" value="1"/>
</dbReference>
<dbReference type="InterPro" id="IPR028055">
    <property type="entry name" value="YidC/Oxa/ALB_C"/>
</dbReference>
<evidence type="ECO:0000313" key="11">
    <source>
        <dbReference type="Proteomes" id="UP000233551"/>
    </source>
</evidence>
<evidence type="ECO:0000256" key="6">
    <source>
        <dbReference type="RuleBase" id="RU003945"/>
    </source>
</evidence>
<gene>
    <name evidence="8" type="ORF">CDL15_Pgr027343</name>
    <name evidence="9" type="ORF">CRG98_039131</name>
</gene>
<dbReference type="Pfam" id="PF02096">
    <property type="entry name" value="60KD_IMP"/>
    <property type="match status" value="1"/>
</dbReference>
<dbReference type="EMBL" id="MTKT01004624">
    <property type="protein sequence ID" value="OWM70387.1"/>
    <property type="molecule type" value="Genomic_DNA"/>
</dbReference>
<evidence type="ECO:0000256" key="2">
    <source>
        <dbReference type="ARBA" id="ARBA00010583"/>
    </source>
</evidence>
<dbReference type="NCBIfam" id="TIGR03592">
    <property type="entry name" value="yidC_oxa1_cterm"/>
    <property type="match status" value="1"/>
</dbReference>
<reference evidence="9 11" key="3">
    <citation type="submission" date="2017-11" db="EMBL/GenBank/DDBJ databases">
        <title>De-novo sequencing of pomegranate (Punica granatum L.) genome.</title>
        <authorList>
            <person name="Akparov Z."/>
            <person name="Amiraslanov A."/>
            <person name="Hajiyeva S."/>
            <person name="Abbasov M."/>
            <person name="Kaur K."/>
            <person name="Hamwieh A."/>
            <person name="Solovyev V."/>
            <person name="Salamov A."/>
            <person name="Braich B."/>
            <person name="Kosarev P."/>
            <person name="Mahmoud A."/>
            <person name="Hajiyev E."/>
            <person name="Babayeva S."/>
            <person name="Izzatullayeva V."/>
            <person name="Mammadov A."/>
            <person name="Mammadov A."/>
            <person name="Sharifova S."/>
            <person name="Ojaghi J."/>
            <person name="Eynullazada K."/>
            <person name="Bayramov B."/>
            <person name="Abdulazimova A."/>
            <person name="Shahmuradov I."/>
        </authorList>
    </citation>
    <scope>NUCLEOTIDE SEQUENCE [LARGE SCALE GENOMIC DNA]</scope>
    <source>
        <strain evidence="9">AG2017</strain>
        <strain evidence="11">cv. AG2017</strain>
        <tissue evidence="9">Leaf</tissue>
    </source>
</reference>
<reference evidence="10" key="1">
    <citation type="journal article" date="2017" name="Plant J.">
        <title>The pomegranate (Punica granatum L.) genome and the genomics of punicalagin biosynthesis.</title>
        <authorList>
            <person name="Qin G."/>
            <person name="Xu C."/>
            <person name="Ming R."/>
            <person name="Tang H."/>
            <person name="Guyot R."/>
            <person name="Kramer E.M."/>
            <person name="Hu Y."/>
            <person name="Yi X."/>
            <person name="Qi Y."/>
            <person name="Xu X."/>
            <person name="Gao Z."/>
            <person name="Pan H."/>
            <person name="Jian J."/>
            <person name="Tian Y."/>
            <person name="Yue Z."/>
            <person name="Xu Y."/>
        </authorList>
    </citation>
    <scope>NUCLEOTIDE SEQUENCE [LARGE SCALE GENOMIC DNA]</scope>
    <source>
        <strain evidence="10">cv. Dabenzi</strain>
    </source>
</reference>
<dbReference type="PANTHER" id="PTHR12428:SF34">
    <property type="entry name" value="MITOCHONDRIAL INNER MEMBRANE PROTEIN OXA1-LIKE"/>
    <property type="match status" value="1"/>
</dbReference>
<comment type="similarity">
    <text evidence="2">Belongs to the OXA1/ALB3/YidC (TC 2.A.9.2) family.</text>
</comment>
<evidence type="ECO:0000256" key="3">
    <source>
        <dbReference type="ARBA" id="ARBA00022692"/>
    </source>
</evidence>
<dbReference type="GO" id="GO:0032979">
    <property type="term" value="P:protein insertion into mitochondrial inner membrane from matrix"/>
    <property type="evidence" value="ECO:0007669"/>
    <property type="project" value="TreeGrafter"/>
</dbReference>
<evidence type="ECO:0000256" key="4">
    <source>
        <dbReference type="ARBA" id="ARBA00022989"/>
    </source>
</evidence>
<keyword evidence="4" id="KW-1133">Transmembrane helix</keyword>
<dbReference type="InterPro" id="IPR001708">
    <property type="entry name" value="YidC/ALB3/OXA1/COX18"/>
</dbReference>
<dbReference type="GO" id="GO:0032977">
    <property type="term" value="F:membrane insertase activity"/>
    <property type="evidence" value="ECO:0007669"/>
    <property type="project" value="InterPro"/>
</dbReference>
<dbReference type="STRING" id="22663.A0A218WBY4"/>
<keyword evidence="5" id="KW-0472">Membrane</keyword>
<protein>
    <recommendedName>
        <fullName evidence="7">Membrane insertase YidC/Oxa/ALB C-terminal domain-containing protein</fullName>
    </recommendedName>
</protein>
<evidence type="ECO:0000313" key="10">
    <source>
        <dbReference type="Proteomes" id="UP000197138"/>
    </source>
</evidence>
<evidence type="ECO:0000259" key="7">
    <source>
        <dbReference type="Pfam" id="PF02096"/>
    </source>
</evidence>
<reference evidence="8" key="2">
    <citation type="submission" date="2017-06" db="EMBL/GenBank/DDBJ databases">
        <title>The pomegranate genome and the genomics of punicalagin biosynthesis.</title>
        <authorList>
            <person name="Xu C."/>
        </authorList>
    </citation>
    <scope>NUCLEOTIDE SEQUENCE [LARGE SCALE GENOMIC DNA]</scope>
    <source>
        <tissue evidence="8">Fresh leaf</tissue>
    </source>
</reference>
<comment type="similarity">
    <text evidence="6">Belongs to the OXA1/ALB3/YidC family.</text>
</comment>
<accession>A0A218WBY4</accession>
<feature type="domain" description="Membrane insertase YidC/Oxa/ALB C-terminal" evidence="7">
    <location>
        <begin position="153"/>
        <end position="346"/>
    </location>
</feature>
<organism evidence="8 10">
    <name type="scientific">Punica granatum</name>
    <name type="common">Pomegranate</name>
    <dbReference type="NCBI Taxonomy" id="22663"/>
    <lineage>
        <taxon>Eukaryota</taxon>
        <taxon>Viridiplantae</taxon>
        <taxon>Streptophyta</taxon>
        <taxon>Embryophyta</taxon>
        <taxon>Tracheophyta</taxon>
        <taxon>Spermatophyta</taxon>
        <taxon>Magnoliopsida</taxon>
        <taxon>eudicotyledons</taxon>
        <taxon>Gunneridae</taxon>
        <taxon>Pentapetalae</taxon>
        <taxon>rosids</taxon>
        <taxon>malvids</taxon>
        <taxon>Myrtales</taxon>
        <taxon>Lythraceae</taxon>
        <taxon>Punica</taxon>
    </lineage>
</organism>
<evidence type="ECO:0000313" key="9">
    <source>
        <dbReference type="EMBL" id="PKI40495.1"/>
    </source>
</evidence>
<proteinExistence type="inferred from homology"/>
<comment type="caution">
    <text evidence="8">The sequence shown here is derived from an EMBL/GenBank/DDBJ whole genome shotgun (WGS) entry which is preliminary data.</text>
</comment>
<sequence length="427" mass="46857">MAFGRCVSTRGILTARRVHPSCCHIHHHNRDDDSVRSSPCLGPSRSIVTNLLTRCASYSTSRRTGPQFRDRSLLLSASFLGLGSSFCRSMSSASGESSDDGILAEVITERTADVASQVPAMSEVAVAAADSAYPVAALQHLIDGVHSFTGLNWWASIAMTTILIRGATVPLLINQLKSTSKLSMMRPHLEELNQKFKESAMDPDAVAKHKQRVMALFKDFGVSPLTPLKGLFIQSPIFISFFLAINNMAEKVPSFQTGGTLWFIDLTTPDSFYILPILTSLTFWITVECNMQEGMEGNPIAGTMKRFSRIFAVLALPVMMSFPKAIFGYWLTSNVFSLAYGLVIKRPAIKKILNIPDVTVPASPAAHGEISLFAASIRDEASEVKPSISAESSKFVRKISAASVLRQRIRSLEKQVKARKKNRKSLR</sequence>
<dbReference type="EMBL" id="PGOL01003542">
    <property type="protein sequence ID" value="PKI40495.1"/>
    <property type="molecule type" value="Genomic_DNA"/>
</dbReference>